<organism evidence="5 6">
    <name type="scientific">Campylobacter helveticus</name>
    <dbReference type="NCBI Taxonomy" id="28898"/>
    <lineage>
        <taxon>Bacteria</taxon>
        <taxon>Pseudomonadati</taxon>
        <taxon>Campylobacterota</taxon>
        <taxon>Epsilonproteobacteria</taxon>
        <taxon>Campylobacterales</taxon>
        <taxon>Campylobacteraceae</taxon>
        <taxon>Campylobacter</taxon>
    </lineage>
</organism>
<protein>
    <submittedName>
        <fullName evidence="5">ATP-binding cassette domain-containing protein</fullName>
    </submittedName>
</protein>
<evidence type="ECO:0000313" key="6">
    <source>
        <dbReference type="Proteomes" id="UP000321317"/>
    </source>
</evidence>
<dbReference type="PROSITE" id="PS50893">
    <property type="entry name" value="ABC_TRANSPORTER_2"/>
    <property type="match status" value="1"/>
</dbReference>
<evidence type="ECO:0000256" key="1">
    <source>
        <dbReference type="ARBA" id="ARBA00022448"/>
    </source>
</evidence>
<dbReference type="Gene3D" id="3.40.50.300">
    <property type="entry name" value="P-loop containing nucleotide triphosphate hydrolases"/>
    <property type="match status" value="1"/>
</dbReference>
<dbReference type="PANTHER" id="PTHR42781:SF4">
    <property type="entry name" value="SPERMIDINE_PUTRESCINE IMPORT ATP-BINDING PROTEIN POTA"/>
    <property type="match status" value="1"/>
</dbReference>
<dbReference type="InterPro" id="IPR017871">
    <property type="entry name" value="ABC_transporter-like_CS"/>
</dbReference>
<evidence type="ECO:0000313" key="5">
    <source>
        <dbReference type="EMBL" id="TXK57532.1"/>
    </source>
</evidence>
<evidence type="ECO:0000259" key="4">
    <source>
        <dbReference type="PROSITE" id="PS50893"/>
    </source>
</evidence>
<keyword evidence="1" id="KW-0813">Transport</keyword>
<feature type="domain" description="ABC transporter" evidence="4">
    <location>
        <begin position="4"/>
        <end position="234"/>
    </location>
</feature>
<name>A0ABY3L295_9BACT</name>
<dbReference type="InterPro" id="IPR027417">
    <property type="entry name" value="P-loop_NTPase"/>
</dbReference>
<dbReference type="InterPro" id="IPR050093">
    <property type="entry name" value="ABC_SmlMolc_Importer"/>
</dbReference>
<dbReference type="InterPro" id="IPR003439">
    <property type="entry name" value="ABC_transporter-like_ATP-bd"/>
</dbReference>
<keyword evidence="6" id="KW-1185">Reference proteome</keyword>
<dbReference type="SMART" id="SM00382">
    <property type="entry name" value="AAA"/>
    <property type="match status" value="1"/>
</dbReference>
<keyword evidence="2" id="KW-0547">Nucleotide-binding</keyword>
<sequence length="293" mass="32961">MLEISLKHLMRSIENKEGLINLEIDAKFNQGEISAIFGESGAGKTTLLRILAGLITPKSGFIRVENEVWFDSQKGINLAPQKRSLGFMFQDYALFPNMSVRENLAYATKDKKKIDEFLELINLKELASSYPKELSGGQAQRVALARALAREPKILLLDEPLSALDFKMRSHLQEELFNILNHFKTTTLLVSHDLAEIYKLSVRVLELKGGRVVKDLPTKQFFTHNHLSAKLCLSAVLLEINKSDILVVFTLLLGQDIVKITLSEKEFLEKHSGVKIGDTIMLSIKAFNPLIID</sequence>
<dbReference type="PANTHER" id="PTHR42781">
    <property type="entry name" value="SPERMIDINE/PUTRESCINE IMPORT ATP-BINDING PROTEIN POTA"/>
    <property type="match status" value="1"/>
</dbReference>
<evidence type="ECO:0000256" key="2">
    <source>
        <dbReference type="ARBA" id="ARBA00022741"/>
    </source>
</evidence>
<dbReference type="GO" id="GO:0005524">
    <property type="term" value="F:ATP binding"/>
    <property type="evidence" value="ECO:0007669"/>
    <property type="project" value="UniProtKB-KW"/>
</dbReference>
<dbReference type="Proteomes" id="UP000321317">
    <property type="component" value="Unassembled WGS sequence"/>
</dbReference>
<gene>
    <name evidence="5" type="ORF">FVD16_04730</name>
</gene>
<dbReference type="EMBL" id="VRMA01000039">
    <property type="protein sequence ID" value="TXK57532.1"/>
    <property type="molecule type" value="Genomic_DNA"/>
</dbReference>
<dbReference type="SUPFAM" id="SSF52540">
    <property type="entry name" value="P-loop containing nucleoside triphosphate hydrolases"/>
    <property type="match status" value="1"/>
</dbReference>
<accession>A0ABY3L295</accession>
<reference evidence="5 6" key="1">
    <citation type="submission" date="2019-08" db="EMBL/GenBank/DDBJ databases">
        <title>Rapid identification of Enteric Bacteria from Whole Genome Sequences (WGS) using Average Nucleotide Identity (ANI).</title>
        <authorList>
            <person name="Lane C."/>
        </authorList>
    </citation>
    <scope>NUCLEOTIDE SEQUENCE [LARGE SCALE GENOMIC DNA]</scope>
    <source>
        <strain evidence="5 6">D4984</strain>
    </source>
</reference>
<keyword evidence="3 5" id="KW-0067">ATP-binding</keyword>
<evidence type="ECO:0000256" key="3">
    <source>
        <dbReference type="ARBA" id="ARBA00022840"/>
    </source>
</evidence>
<comment type="caution">
    <text evidence="5">The sequence shown here is derived from an EMBL/GenBank/DDBJ whole genome shotgun (WGS) entry which is preliminary data.</text>
</comment>
<proteinExistence type="predicted"/>
<dbReference type="Pfam" id="PF00005">
    <property type="entry name" value="ABC_tran"/>
    <property type="match status" value="1"/>
</dbReference>
<dbReference type="RefSeq" id="WP_147734589.1">
    <property type="nucleotide sequence ID" value="NZ_JANKHQ010000007.1"/>
</dbReference>
<dbReference type="InterPro" id="IPR003593">
    <property type="entry name" value="AAA+_ATPase"/>
</dbReference>
<dbReference type="PROSITE" id="PS00211">
    <property type="entry name" value="ABC_TRANSPORTER_1"/>
    <property type="match status" value="1"/>
</dbReference>